<protein>
    <submittedName>
        <fullName evidence="2">Uncharacterized protein</fullName>
    </submittedName>
</protein>
<comment type="caution">
    <text evidence="2">The sequence shown here is derived from an EMBL/GenBank/DDBJ whole genome shotgun (WGS) entry which is preliminary data.</text>
</comment>
<evidence type="ECO:0000256" key="1">
    <source>
        <dbReference type="SAM" id="MobiDB-lite"/>
    </source>
</evidence>
<name>A0AAU9L497_9STRA</name>
<dbReference type="AlphaFoldDB" id="A0AAU9L497"/>
<feature type="compositionally biased region" description="Polar residues" evidence="1">
    <location>
        <begin position="794"/>
        <end position="803"/>
    </location>
</feature>
<feature type="compositionally biased region" description="Acidic residues" evidence="1">
    <location>
        <begin position="810"/>
        <end position="830"/>
    </location>
</feature>
<reference evidence="2" key="1">
    <citation type="submission" date="2021-11" db="EMBL/GenBank/DDBJ databases">
        <authorList>
            <person name="Islam A."/>
            <person name="Islam S."/>
            <person name="Flora M.S."/>
            <person name="Rahman M."/>
            <person name="Ziaur R.M."/>
            <person name="Epstein J.H."/>
            <person name="Hassan M."/>
            <person name="Klassen M."/>
            <person name="Woodard K."/>
            <person name="Webb A."/>
            <person name="Webby R.J."/>
            <person name="El Zowalaty M.E."/>
        </authorList>
    </citation>
    <scope>NUCLEOTIDE SEQUENCE</scope>
    <source>
        <strain evidence="2">Pbs3</strain>
    </source>
</reference>
<evidence type="ECO:0000313" key="3">
    <source>
        <dbReference type="Proteomes" id="UP001160483"/>
    </source>
</evidence>
<evidence type="ECO:0000313" key="2">
    <source>
        <dbReference type="EMBL" id="CAH0474941.1"/>
    </source>
</evidence>
<dbReference type="Proteomes" id="UP001160483">
    <property type="component" value="Unassembled WGS sequence"/>
</dbReference>
<sequence length="938" mass="104252">MSITEEKPSASFELVPSSLFVPKDSDRFTLNAAGKYVKHDVVTGMYISTRAAILPATYDNKKKDKNIGRPYVVLSDEEDISGKLKRNAVITPVYTLRAGLAWEETSEMTSMFCFDNAIVEYRDNIGIPAPSANSLTGVKSCYMETYASVGIPLTRYHWLLAMLRSTGVNVASSERDQEFSDYVWTNANITKNYHPVALIETEGGLNSYGDTDKNLMHIIRQARSNVIGVVGVEITLKRGKDYAASGIRRVTLSLKSMQVHDLTTIRSPPLNRALVFESSGTKASKRLIEALQPKNRDISSAQAPKKVLTDIHGAVRLPESKEEGNAKLPDISSALRFHREEVRIQVAKYISRCEEAIIGPIDIRIKRYLEIIPDFMPISTLMIGQEPYRPEILPHIASAFAFNPHVVDGYTPTVQVLGQMITVNEPSKLREVMDIMTCSYSILPRGVCCLNVTPFRRMSDQETLKARSYFADFISTILASCAKMGCTKLSVICLGDVAKQNFKICKSSTPKLLTRTMKIEKVYLHNPVFMSRTKVPKRHDKCVKPSAICKDVHDFLTEGDHVTTTYVSASYTLAIYSKWDVFLMGSLDSLASAFQHLEIRDIDEGKNQIIAVALRRNSSNISMSGYQAPRPPGPNDFQVRAFSIMSRINATANEMKEEMTRTCEAVKEALADCDSPEALAKLRCLDDLICSCGAAVAFLASINPSLTAASSHVDATSPAVTPIIKTRAIVDEHIDFSSLLSNISLKGEAPASESTSEEEARERPERKKKKKPGNGKTGKERKTWVEKKKRRNSESGSSTQIATSDPEIGGTDDYDEDFHEYSDPEQDEYDLLSSGFNVGMSGVVRGGQRREGGACRHRYTATPYPSSREPCNVRHGIHHILSFRQRGYIEVKAQHCIVQRVNDLLYDIEGTGDSPPSQINHLLKATHDEDITNDLQRV</sequence>
<feature type="compositionally biased region" description="Basic and acidic residues" evidence="1">
    <location>
        <begin position="777"/>
        <end position="786"/>
    </location>
</feature>
<accession>A0AAU9L497</accession>
<dbReference type="EMBL" id="CAKKTJ010000118">
    <property type="protein sequence ID" value="CAH0474941.1"/>
    <property type="molecule type" value="Genomic_DNA"/>
</dbReference>
<proteinExistence type="predicted"/>
<feature type="region of interest" description="Disordered" evidence="1">
    <location>
        <begin position="746"/>
        <end position="833"/>
    </location>
</feature>
<gene>
    <name evidence="2" type="ORF">PBS003_LOCUS1778</name>
</gene>
<organism evidence="2 3">
    <name type="scientific">Peronospora belbahrii</name>
    <dbReference type="NCBI Taxonomy" id="622444"/>
    <lineage>
        <taxon>Eukaryota</taxon>
        <taxon>Sar</taxon>
        <taxon>Stramenopiles</taxon>
        <taxon>Oomycota</taxon>
        <taxon>Peronosporomycetes</taxon>
        <taxon>Peronosporales</taxon>
        <taxon>Peronosporaceae</taxon>
        <taxon>Peronospora</taxon>
    </lineage>
</organism>